<reference evidence="1 2" key="1">
    <citation type="journal article" date="2022" name="Plant J.">
        <title>Chromosome-level genome of Camellia lanceoleosa provides a valuable resource for understanding genome evolution and self-incompatibility.</title>
        <authorList>
            <person name="Gong W."/>
            <person name="Xiao S."/>
            <person name="Wang L."/>
            <person name="Liao Z."/>
            <person name="Chang Y."/>
            <person name="Mo W."/>
            <person name="Hu G."/>
            <person name="Li W."/>
            <person name="Zhao G."/>
            <person name="Zhu H."/>
            <person name="Hu X."/>
            <person name="Ji K."/>
            <person name="Xiang X."/>
            <person name="Song Q."/>
            <person name="Yuan D."/>
            <person name="Jin S."/>
            <person name="Zhang L."/>
        </authorList>
    </citation>
    <scope>NUCLEOTIDE SEQUENCE [LARGE SCALE GENOMIC DNA]</scope>
    <source>
        <strain evidence="1">SQ_2022a</strain>
    </source>
</reference>
<dbReference type="Proteomes" id="UP001060215">
    <property type="component" value="Chromosome 11"/>
</dbReference>
<name>A0ACC0F0A5_9ERIC</name>
<comment type="caution">
    <text evidence="1">The sequence shown here is derived from an EMBL/GenBank/DDBJ whole genome shotgun (WGS) entry which is preliminary data.</text>
</comment>
<organism evidence="1 2">
    <name type="scientific">Camellia lanceoleosa</name>
    <dbReference type="NCBI Taxonomy" id="1840588"/>
    <lineage>
        <taxon>Eukaryota</taxon>
        <taxon>Viridiplantae</taxon>
        <taxon>Streptophyta</taxon>
        <taxon>Embryophyta</taxon>
        <taxon>Tracheophyta</taxon>
        <taxon>Spermatophyta</taxon>
        <taxon>Magnoliopsida</taxon>
        <taxon>eudicotyledons</taxon>
        <taxon>Gunneridae</taxon>
        <taxon>Pentapetalae</taxon>
        <taxon>asterids</taxon>
        <taxon>Ericales</taxon>
        <taxon>Theaceae</taxon>
        <taxon>Camellia</taxon>
    </lineage>
</organism>
<sequence>MVTASTNKEVDAHIPNHPSLSPQLIYQLHNVTMHADVETDKGDNVPPPLTSFEATGCPLELLREEAGCFSIVLKCVLALVAVATATAARRIHTIGIGAGTFCSGQVN</sequence>
<proteinExistence type="predicted"/>
<keyword evidence="2" id="KW-1185">Reference proteome</keyword>
<accession>A0ACC0F0A5</accession>
<evidence type="ECO:0000313" key="1">
    <source>
        <dbReference type="EMBL" id="KAI7982104.1"/>
    </source>
</evidence>
<gene>
    <name evidence="1" type="ORF">LOK49_LG15G01734</name>
</gene>
<protein>
    <submittedName>
        <fullName evidence="1">Auxin response factor 6</fullName>
    </submittedName>
</protein>
<dbReference type="EMBL" id="CM045768">
    <property type="protein sequence ID" value="KAI7982104.1"/>
    <property type="molecule type" value="Genomic_DNA"/>
</dbReference>
<evidence type="ECO:0000313" key="2">
    <source>
        <dbReference type="Proteomes" id="UP001060215"/>
    </source>
</evidence>